<dbReference type="EMBL" id="JAOZYT010000046">
    <property type="protein sequence ID" value="MCW0524223.1"/>
    <property type="molecule type" value="Genomic_DNA"/>
</dbReference>
<proteinExistence type="predicted"/>
<keyword evidence="1" id="KW-0732">Signal</keyword>
<dbReference type="Proteomes" id="UP001207440">
    <property type="component" value="Unassembled WGS sequence"/>
</dbReference>
<protein>
    <submittedName>
        <fullName evidence="2">Uncharacterized protein</fullName>
    </submittedName>
</protein>
<name>A0AAP3AQ07_RIEAN</name>
<sequence>MKKYSLITILVASTFSFAQIKTNSNVLQNTISAQTPFLDVSSSISWNNTTNIGKGLVFPRTDLTKLSTLVATPNGIGASYPNRLDGMVVYNTATGKSAIGNIDVTSGFYYYENKSNTLSGGTWKPLGGTSPITANIYTADGTLAGNRTVTLGTNNLSFMGDGNVGIGTKSPSQKLEVNGNAKINQMTDATPLENEYTKAVVAKPDGTLGVVSRTNPTIPSGVDVIYGNIAENVDAMEGQTFYDIEKNSASIGAEYTRYTGQSITLPPGKWVVYCAYLLHPTHHLTDNQTVWVRGTISETKENGLFGYISTAVTTGSPLLISANILPYTSFNTASGIWMINN</sequence>
<gene>
    <name evidence="2" type="ORF">OKE68_07850</name>
</gene>
<comment type="caution">
    <text evidence="2">The sequence shown here is derived from an EMBL/GenBank/DDBJ whole genome shotgun (WGS) entry which is preliminary data.</text>
</comment>
<reference evidence="2" key="1">
    <citation type="submission" date="2022-10" db="EMBL/GenBank/DDBJ databases">
        <title>Sifting through the core-genome to identify putative cross-protective antigens against Riemerella anatipestifer.</title>
        <authorList>
            <person name="Zheng X."/>
            <person name="Zhang W."/>
        </authorList>
    </citation>
    <scope>NUCLEOTIDE SEQUENCE</scope>
    <source>
        <strain evidence="2">ZWRA178</strain>
    </source>
</reference>
<feature type="chain" id="PRO_5043043763" evidence="1">
    <location>
        <begin position="19"/>
        <end position="341"/>
    </location>
</feature>
<accession>A0AAP3AQ07</accession>
<feature type="signal peptide" evidence="1">
    <location>
        <begin position="1"/>
        <end position="18"/>
    </location>
</feature>
<dbReference type="RefSeq" id="WP_264309102.1">
    <property type="nucleotide sequence ID" value="NZ_JAOZYT010000046.1"/>
</dbReference>
<evidence type="ECO:0000256" key="1">
    <source>
        <dbReference type="SAM" id="SignalP"/>
    </source>
</evidence>
<feature type="non-terminal residue" evidence="2">
    <location>
        <position position="341"/>
    </location>
</feature>
<organism evidence="2 3">
    <name type="scientific">Riemerella anatipestifer</name>
    <name type="common">Moraxella anatipestifer</name>
    <dbReference type="NCBI Taxonomy" id="34085"/>
    <lineage>
        <taxon>Bacteria</taxon>
        <taxon>Pseudomonadati</taxon>
        <taxon>Bacteroidota</taxon>
        <taxon>Flavobacteriia</taxon>
        <taxon>Flavobacteriales</taxon>
        <taxon>Weeksellaceae</taxon>
        <taxon>Riemerella</taxon>
    </lineage>
</organism>
<dbReference type="AlphaFoldDB" id="A0AAP3AQ07"/>
<evidence type="ECO:0000313" key="2">
    <source>
        <dbReference type="EMBL" id="MCW0524223.1"/>
    </source>
</evidence>
<evidence type="ECO:0000313" key="3">
    <source>
        <dbReference type="Proteomes" id="UP001207440"/>
    </source>
</evidence>